<keyword evidence="1" id="KW-0812">Transmembrane</keyword>
<dbReference type="Proteomes" id="UP000749559">
    <property type="component" value="Unassembled WGS sequence"/>
</dbReference>
<name>A0A8S4NUF3_OWEFU</name>
<reference evidence="3" key="1">
    <citation type="submission" date="2022-03" db="EMBL/GenBank/DDBJ databases">
        <authorList>
            <person name="Martin C."/>
        </authorList>
    </citation>
    <scope>NUCLEOTIDE SEQUENCE</scope>
</reference>
<protein>
    <recommendedName>
        <fullName evidence="2">Concentrative nucleoside transporter C-terminal domain-containing protein</fullName>
    </recommendedName>
</protein>
<dbReference type="InterPro" id="IPR011657">
    <property type="entry name" value="CNT_C_dom"/>
</dbReference>
<dbReference type="EMBL" id="CAIIXF020000006">
    <property type="protein sequence ID" value="CAH1785448.1"/>
    <property type="molecule type" value="Genomic_DNA"/>
</dbReference>
<dbReference type="OrthoDB" id="6075923at2759"/>
<proteinExistence type="predicted"/>
<dbReference type="PANTHER" id="PTHR10590">
    <property type="entry name" value="SODIUM/NUCLEOSIDE COTRANSPORTER"/>
    <property type="match status" value="1"/>
</dbReference>
<dbReference type="PANTHER" id="PTHR10590:SF4">
    <property type="entry name" value="SOLUTE CARRIER FAMILY 28 MEMBER 3"/>
    <property type="match status" value="1"/>
</dbReference>
<feature type="transmembrane region" description="Helical" evidence="1">
    <location>
        <begin position="84"/>
        <end position="109"/>
    </location>
</feature>
<gene>
    <name evidence="3" type="ORF">OFUS_LOCUS11499</name>
</gene>
<evidence type="ECO:0000256" key="1">
    <source>
        <dbReference type="SAM" id="Phobius"/>
    </source>
</evidence>
<feature type="transmembrane region" description="Helical" evidence="1">
    <location>
        <begin position="180"/>
        <end position="204"/>
    </location>
</feature>
<accession>A0A8S4NUF3</accession>
<feature type="transmembrane region" description="Helical" evidence="1">
    <location>
        <begin position="216"/>
        <end position="237"/>
    </location>
</feature>
<evidence type="ECO:0000259" key="2">
    <source>
        <dbReference type="Pfam" id="PF07662"/>
    </source>
</evidence>
<evidence type="ECO:0000313" key="3">
    <source>
        <dbReference type="EMBL" id="CAH1785448.1"/>
    </source>
</evidence>
<organism evidence="3 4">
    <name type="scientific">Owenia fusiformis</name>
    <name type="common">Polychaete worm</name>
    <dbReference type="NCBI Taxonomy" id="6347"/>
    <lineage>
        <taxon>Eukaryota</taxon>
        <taxon>Metazoa</taxon>
        <taxon>Spiralia</taxon>
        <taxon>Lophotrochozoa</taxon>
        <taxon>Annelida</taxon>
        <taxon>Polychaeta</taxon>
        <taxon>Sedentaria</taxon>
        <taxon>Canalipalpata</taxon>
        <taxon>Sabellida</taxon>
        <taxon>Oweniida</taxon>
        <taxon>Oweniidae</taxon>
        <taxon>Owenia</taxon>
    </lineage>
</organism>
<feature type="non-terminal residue" evidence="3">
    <location>
        <position position="264"/>
    </location>
</feature>
<dbReference type="GO" id="GO:0005886">
    <property type="term" value="C:plasma membrane"/>
    <property type="evidence" value="ECO:0007669"/>
    <property type="project" value="TreeGrafter"/>
</dbReference>
<sequence>AVMCGGFATVAGVVMAIYIASGAPAEHVLSAAIMSAPAALALGKLSVPETEISKTKAGDIQLDKPSSRNFMEAASNGAVATIKLIGHVIVNLIAFIALLSFANAVLYYLGIAIGFEGLSFPWICSKVLKPFAYILGISWEDAEIVGELIGTKIFVNEFISYITMNKYYQAGKISARSRDIATYTLCGFGSFGDIGINVGVFGAFAPTRRSELAGMGFRACIMGNMAGFLTACIAGMLSQSEETYLTVLATNATTTAAPLLVPCP</sequence>
<dbReference type="Pfam" id="PF07662">
    <property type="entry name" value="Nucleos_tra2_C"/>
    <property type="match status" value="1"/>
</dbReference>
<feature type="domain" description="Concentrative nucleoside transporter C-terminal" evidence="2">
    <location>
        <begin position="27"/>
        <end position="235"/>
    </location>
</feature>
<comment type="caution">
    <text evidence="3">The sequence shown here is derived from an EMBL/GenBank/DDBJ whole genome shotgun (WGS) entry which is preliminary data.</text>
</comment>
<dbReference type="InterPro" id="IPR008276">
    <property type="entry name" value="C_nuclsd_transpt"/>
</dbReference>
<keyword evidence="1" id="KW-1133">Transmembrane helix</keyword>
<keyword evidence="1" id="KW-0472">Membrane</keyword>
<keyword evidence="4" id="KW-1185">Reference proteome</keyword>
<dbReference type="AlphaFoldDB" id="A0A8S4NUF3"/>
<evidence type="ECO:0000313" key="4">
    <source>
        <dbReference type="Proteomes" id="UP000749559"/>
    </source>
</evidence>
<dbReference type="GO" id="GO:0005415">
    <property type="term" value="F:nucleoside:sodium symporter activity"/>
    <property type="evidence" value="ECO:0007669"/>
    <property type="project" value="TreeGrafter"/>
</dbReference>